<protein>
    <submittedName>
        <fullName evidence="8">p-protein</fullName>
    </submittedName>
</protein>
<dbReference type="SUPFAM" id="SSF55021">
    <property type="entry name" value="ACT-like"/>
    <property type="match status" value="1"/>
</dbReference>
<evidence type="ECO:0000256" key="1">
    <source>
        <dbReference type="ARBA" id="ARBA00022605"/>
    </source>
</evidence>
<keyword evidence="3" id="KW-0584">Phenylalanine biosynthesis</keyword>
<dbReference type="InterPro" id="IPR045865">
    <property type="entry name" value="ACT-like_dom_sf"/>
</dbReference>
<reference evidence="8" key="1">
    <citation type="submission" date="2019-08" db="EMBL/GenBank/DDBJ databases">
        <authorList>
            <person name="Kucharzyk K."/>
            <person name="Murdoch R.W."/>
            <person name="Higgins S."/>
            <person name="Loffler F."/>
        </authorList>
    </citation>
    <scope>NUCLEOTIDE SEQUENCE</scope>
</reference>
<feature type="domain" description="Prephenate dehydratase" evidence="6">
    <location>
        <begin position="1"/>
        <end position="46"/>
    </location>
</feature>
<keyword evidence="4" id="KW-0456">Lyase</keyword>
<comment type="caution">
    <text evidence="8">The sequence shown here is derived from an EMBL/GenBank/DDBJ whole genome shotgun (WGS) entry which is preliminary data.</text>
</comment>
<evidence type="ECO:0000256" key="2">
    <source>
        <dbReference type="ARBA" id="ARBA00023141"/>
    </source>
</evidence>
<gene>
    <name evidence="8" type="primary">pheA_37</name>
    <name evidence="8" type="ORF">SDC9_203887</name>
</gene>
<proteinExistence type="predicted"/>
<dbReference type="PROSITE" id="PS51171">
    <property type="entry name" value="PREPHENATE_DEHYDR_3"/>
    <property type="match status" value="1"/>
</dbReference>
<dbReference type="Gene3D" id="3.30.70.260">
    <property type="match status" value="1"/>
</dbReference>
<dbReference type="EMBL" id="VSSQ01126269">
    <property type="protein sequence ID" value="MPN56201.1"/>
    <property type="molecule type" value="Genomic_DNA"/>
</dbReference>
<dbReference type="PROSITE" id="PS00857">
    <property type="entry name" value="PREPHENATE_DEHYDR_1"/>
    <property type="match status" value="1"/>
</dbReference>
<evidence type="ECO:0000256" key="4">
    <source>
        <dbReference type="ARBA" id="ARBA00023239"/>
    </source>
</evidence>
<dbReference type="PROSITE" id="PS51671">
    <property type="entry name" value="ACT"/>
    <property type="match status" value="1"/>
</dbReference>
<keyword evidence="1" id="KW-0028">Amino-acid biosynthesis</keyword>
<dbReference type="PANTHER" id="PTHR21022:SF19">
    <property type="entry name" value="PREPHENATE DEHYDRATASE-RELATED"/>
    <property type="match status" value="1"/>
</dbReference>
<feature type="domain" description="ACT" evidence="7">
    <location>
        <begin position="58"/>
        <end position="138"/>
    </location>
</feature>
<evidence type="ECO:0000259" key="6">
    <source>
        <dbReference type="PROSITE" id="PS51171"/>
    </source>
</evidence>
<dbReference type="GO" id="GO:0004664">
    <property type="term" value="F:prephenate dehydratase activity"/>
    <property type="evidence" value="ECO:0007669"/>
    <property type="project" value="InterPro"/>
</dbReference>
<name>A0A645IXZ6_9ZZZZ</name>
<dbReference type="AlphaFoldDB" id="A0A645IXZ6"/>
<comment type="pathway">
    <text evidence="5">Amino-acid biosynthesis.</text>
</comment>
<dbReference type="Pfam" id="PF00800">
    <property type="entry name" value="PDT"/>
    <property type="match status" value="1"/>
</dbReference>
<dbReference type="GO" id="GO:0009094">
    <property type="term" value="P:L-phenylalanine biosynthetic process"/>
    <property type="evidence" value="ECO:0007669"/>
    <property type="project" value="UniProtKB-KW"/>
</dbReference>
<dbReference type="PANTHER" id="PTHR21022">
    <property type="entry name" value="PREPHENATE DEHYDRATASE P PROTEIN"/>
    <property type="match status" value="1"/>
</dbReference>
<accession>A0A645IXZ6</accession>
<evidence type="ECO:0000256" key="5">
    <source>
        <dbReference type="ARBA" id="ARBA00029440"/>
    </source>
</evidence>
<dbReference type="GO" id="GO:0005737">
    <property type="term" value="C:cytoplasm"/>
    <property type="evidence" value="ECO:0007669"/>
    <property type="project" value="TreeGrafter"/>
</dbReference>
<keyword evidence="2" id="KW-0057">Aromatic amino acid biosynthesis</keyword>
<dbReference type="InterPro" id="IPR018528">
    <property type="entry name" value="Preph_deHydtase_CS"/>
</dbReference>
<dbReference type="CDD" id="cd04905">
    <property type="entry name" value="ACT_CM-PDT"/>
    <property type="match status" value="1"/>
</dbReference>
<evidence type="ECO:0000313" key="8">
    <source>
        <dbReference type="EMBL" id="MPN56201.1"/>
    </source>
</evidence>
<evidence type="ECO:0000259" key="7">
    <source>
        <dbReference type="PROSITE" id="PS51671"/>
    </source>
</evidence>
<dbReference type="SUPFAM" id="SSF53850">
    <property type="entry name" value="Periplasmic binding protein-like II"/>
    <property type="match status" value="1"/>
</dbReference>
<sequence>MVYESGRNDLAALSSLSCAELYTLNCLKSSVQDSGANYTRFICISKDLEIYPGSDRTSIMMALPHKPGSLYHALGRFYALGINLNKLESRPIAGSDFEFMFYFDLETSVYSDEFMQMFKDIEGLGAQFKYLGSYTEVG</sequence>
<evidence type="ECO:0000256" key="3">
    <source>
        <dbReference type="ARBA" id="ARBA00023222"/>
    </source>
</evidence>
<organism evidence="8">
    <name type="scientific">bioreactor metagenome</name>
    <dbReference type="NCBI Taxonomy" id="1076179"/>
    <lineage>
        <taxon>unclassified sequences</taxon>
        <taxon>metagenomes</taxon>
        <taxon>ecological metagenomes</taxon>
    </lineage>
</organism>
<dbReference type="InterPro" id="IPR001086">
    <property type="entry name" value="Preph_deHydtase"/>
</dbReference>
<dbReference type="InterPro" id="IPR002912">
    <property type="entry name" value="ACT_dom"/>
</dbReference>